<keyword evidence="2" id="KW-1185">Reference proteome</keyword>
<protein>
    <submittedName>
        <fullName evidence="1">Uncharacterized protein</fullName>
    </submittedName>
</protein>
<dbReference type="Proteomes" id="UP001189624">
    <property type="component" value="Chromosome 7"/>
</dbReference>
<reference evidence="1" key="1">
    <citation type="submission" date="2023-10" db="EMBL/GenBank/DDBJ databases">
        <authorList>
            <person name="Domelevo Entfellner J.-B."/>
        </authorList>
    </citation>
    <scope>NUCLEOTIDE SEQUENCE</scope>
</reference>
<sequence>MNEKQGSHKKYEALEPIGLVCSYTRDRDPSYLGLTKMKMEHKSAHAVAVVAGQHPNWGGWVYPTGIKGPFKFQFNQQSKEVRQLRFDVHVIISCLEVLGHSNSCTTTLVTLKSLPLDL</sequence>
<gene>
    <name evidence="1" type="ORF">AYBTSS11_LOCUS21757</name>
</gene>
<dbReference type="EMBL" id="OY731404">
    <property type="protein sequence ID" value="CAJ1968514.1"/>
    <property type="molecule type" value="Genomic_DNA"/>
</dbReference>
<accession>A0AA86T5A5</accession>
<organism evidence="1 2">
    <name type="scientific">Sphenostylis stenocarpa</name>
    <dbReference type="NCBI Taxonomy" id="92480"/>
    <lineage>
        <taxon>Eukaryota</taxon>
        <taxon>Viridiplantae</taxon>
        <taxon>Streptophyta</taxon>
        <taxon>Embryophyta</taxon>
        <taxon>Tracheophyta</taxon>
        <taxon>Spermatophyta</taxon>
        <taxon>Magnoliopsida</taxon>
        <taxon>eudicotyledons</taxon>
        <taxon>Gunneridae</taxon>
        <taxon>Pentapetalae</taxon>
        <taxon>rosids</taxon>
        <taxon>fabids</taxon>
        <taxon>Fabales</taxon>
        <taxon>Fabaceae</taxon>
        <taxon>Papilionoideae</taxon>
        <taxon>50 kb inversion clade</taxon>
        <taxon>NPAAA clade</taxon>
        <taxon>indigoferoid/millettioid clade</taxon>
        <taxon>Phaseoleae</taxon>
        <taxon>Sphenostylis</taxon>
    </lineage>
</organism>
<proteinExistence type="predicted"/>
<dbReference type="AlphaFoldDB" id="A0AA86T5A5"/>
<evidence type="ECO:0000313" key="1">
    <source>
        <dbReference type="EMBL" id="CAJ1968514.1"/>
    </source>
</evidence>
<name>A0AA86T5A5_9FABA</name>
<evidence type="ECO:0000313" key="2">
    <source>
        <dbReference type="Proteomes" id="UP001189624"/>
    </source>
</evidence>
<dbReference type="Gramene" id="rna-AYBTSS11_LOCUS21757">
    <property type="protein sequence ID" value="CAJ1968514.1"/>
    <property type="gene ID" value="gene-AYBTSS11_LOCUS21757"/>
</dbReference>